<sequence>MTGTLVKENKRDFKCLKTFVYLSVRQNFMKILIQITLMTFLLFFSNCSKLDRKNHKQKETLLIATQNFNNIKEVKRTLTIFSDSTYTFIENLREPNHNKDETFEGLLKINKNSIKFHPFELYFNKAETAVLKNGFIEFIDGENPDRMKIEKTKLPVKNNLNLDKFPNYAVFTFNKNFDNGEWQQDYSNYDLNTRELSVIDQIFQKEFLKIKKLRNFDEYLKQIVAVKNSRNEILIQARFFCKTSFLLESYQYYESDMHDGGNCNIYLEFNLTTRKFNFINIAGMA</sequence>
<dbReference type="EMBL" id="VSSQ01000003">
    <property type="protein sequence ID" value="MPL56623.1"/>
    <property type="molecule type" value="Genomic_DNA"/>
</dbReference>
<proteinExistence type="predicted"/>
<accession>A0A644SPR2</accession>
<evidence type="ECO:0000313" key="2">
    <source>
        <dbReference type="EMBL" id="MPL56623.1"/>
    </source>
</evidence>
<gene>
    <name evidence="2" type="ORF">SDC9_02112</name>
</gene>
<feature type="transmembrane region" description="Helical" evidence="1">
    <location>
        <begin position="31"/>
        <end position="48"/>
    </location>
</feature>
<organism evidence="2">
    <name type="scientific">bioreactor metagenome</name>
    <dbReference type="NCBI Taxonomy" id="1076179"/>
    <lineage>
        <taxon>unclassified sequences</taxon>
        <taxon>metagenomes</taxon>
        <taxon>ecological metagenomes</taxon>
    </lineage>
</organism>
<dbReference type="AlphaFoldDB" id="A0A644SPR2"/>
<name>A0A644SPR2_9ZZZZ</name>
<keyword evidence="1" id="KW-0812">Transmembrane</keyword>
<comment type="caution">
    <text evidence="2">The sequence shown here is derived from an EMBL/GenBank/DDBJ whole genome shotgun (WGS) entry which is preliminary data.</text>
</comment>
<reference evidence="2" key="1">
    <citation type="submission" date="2019-08" db="EMBL/GenBank/DDBJ databases">
        <authorList>
            <person name="Kucharzyk K."/>
            <person name="Murdoch R.W."/>
            <person name="Higgins S."/>
            <person name="Loffler F."/>
        </authorList>
    </citation>
    <scope>NUCLEOTIDE SEQUENCE</scope>
</reference>
<protein>
    <submittedName>
        <fullName evidence="2">Uncharacterized protein</fullName>
    </submittedName>
</protein>
<evidence type="ECO:0000256" key="1">
    <source>
        <dbReference type="SAM" id="Phobius"/>
    </source>
</evidence>
<keyword evidence="1" id="KW-0472">Membrane</keyword>
<keyword evidence="1" id="KW-1133">Transmembrane helix</keyword>